<gene>
    <name evidence="2" type="ORF">LTR09_010168</name>
</gene>
<feature type="region of interest" description="Disordered" evidence="1">
    <location>
        <begin position="345"/>
        <end position="368"/>
    </location>
</feature>
<dbReference type="Proteomes" id="UP001271007">
    <property type="component" value="Unassembled WGS sequence"/>
</dbReference>
<dbReference type="EMBL" id="JAWDJX010000048">
    <property type="protein sequence ID" value="KAK3048504.1"/>
    <property type="molecule type" value="Genomic_DNA"/>
</dbReference>
<protein>
    <submittedName>
        <fullName evidence="2">Uncharacterized protein</fullName>
    </submittedName>
</protein>
<evidence type="ECO:0000313" key="2">
    <source>
        <dbReference type="EMBL" id="KAK3048504.1"/>
    </source>
</evidence>
<reference evidence="2" key="1">
    <citation type="submission" date="2023-04" db="EMBL/GenBank/DDBJ databases">
        <title>Black Yeasts Isolated from many extreme environments.</title>
        <authorList>
            <person name="Coleine C."/>
            <person name="Stajich J.E."/>
            <person name="Selbmann L."/>
        </authorList>
    </citation>
    <scope>NUCLEOTIDE SEQUENCE</scope>
    <source>
        <strain evidence="2">CCFEE 5312</strain>
    </source>
</reference>
<name>A0AAJ0DEU8_9PEZI</name>
<organism evidence="2 3">
    <name type="scientific">Extremus antarcticus</name>
    <dbReference type="NCBI Taxonomy" id="702011"/>
    <lineage>
        <taxon>Eukaryota</taxon>
        <taxon>Fungi</taxon>
        <taxon>Dikarya</taxon>
        <taxon>Ascomycota</taxon>
        <taxon>Pezizomycotina</taxon>
        <taxon>Dothideomycetes</taxon>
        <taxon>Dothideomycetidae</taxon>
        <taxon>Mycosphaerellales</taxon>
        <taxon>Extremaceae</taxon>
        <taxon>Extremus</taxon>
    </lineage>
</organism>
<proteinExistence type="predicted"/>
<sequence length="437" mass="49653">MDPQAEGFVPKGFVPKGYATGKYASHSAPKRWGWMPIENHKLDKVVSFTRTAVQEQLLLPWDKVLLESHMETRACFRSAGLDWSVSHWEPFRNEGGLDPLVSVLHSLPIGVKDTPPSSEMSFQNRRTVDFRHNSGFLPNLRIIAKQDKQYRSGKGDTLLATNAWLEAVFNPFDGVIVLVASKTPAEMLQEFKMSQEPPAQTGHTPFSEILINIWDKIHSWDDDGTGLSKGWLVGTTGYMKLNSPGMRWWLNYISIVNIRHNPDIIVLQRCLHLTGCPSGQFPVWNYEETTLFQPAIRKTFEIGSWPYYGLLSMQCCQDIVWALIRGKPNFGHKVIKSITIFQPMQRHPRDATSSAERQQWDQEGHGGKGYHDMTEWPAVLLEIVPFDEKYVKLSDAYLEPGLKDWRAPLRNESGGPIKIVQSFSERSPGSWELGGDF</sequence>
<comment type="caution">
    <text evidence="2">The sequence shown here is derived from an EMBL/GenBank/DDBJ whole genome shotgun (WGS) entry which is preliminary data.</text>
</comment>
<feature type="compositionally biased region" description="Basic and acidic residues" evidence="1">
    <location>
        <begin position="358"/>
        <end position="368"/>
    </location>
</feature>
<evidence type="ECO:0000256" key="1">
    <source>
        <dbReference type="SAM" id="MobiDB-lite"/>
    </source>
</evidence>
<keyword evidence="3" id="KW-1185">Reference proteome</keyword>
<dbReference type="AlphaFoldDB" id="A0AAJ0DEU8"/>
<evidence type="ECO:0000313" key="3">
    <source>
        <dbReference type="Proteomes" id="UP001271007"/>
    </source>
</evidence>
<accession>A0AAJ0DEU8</accession>